<sequence>MSDKRRSRTFSPIFQVAIQLDKITQKAIIRDFPSINKLDEEIMARDILADMMASLKMILSKQIPKTNQKDSHNRRMIQRSGKIIMLDEDEQNYVNVRMKIHRNDILNALR</sequence>
<evidence type="ECO:0000313" key="1">
    <source>
        <dbReference type="EMBL" id="KYN45150.1"/>
    </source>
</evidence>
<accession>A0A195FWW9</accession>
<proteinExistence type="predicted"/>
<reference evidence="1 2" key="1">
    <citation type="submission" date="2016-03" db="EMBL/GenBank/DDBJ databases">
        <title>Trachymyrmex septentrionalis WGS genome.</title>
        <authorList>
            <person name="Nygaard S."/>
            <person name="Hu H."/>
            <person name="Boomsma J."/>
            <person name="Zhang G."/>
        </authorList>
    </citation>
    <scope>NUCLEOTIDE SEQUENCE [LARGE SCALE GENOMIC DNA]</scope>
    <source>
        <strain evidence="1">Tsep2-gDNA-1</strain>
        <tissue evidence="1">Whole body</tissue>
    </source>
</reference>
<dbReference type="AlphaFoldDB" id="A0A195FWW9"/>
<name>A0A195FWW9_9HYME</name>
<dbReference type="Proteomes" id="UP000078541">
    <property type="component" value="Unassembled WGS sequence"/>
</dbReference>
<evidence type="ECO:0000313" key="2">
    <source>
        <dbReference type="Proteomes" id="UP000078541"/>
    </source>
</evidence>
<organism evidence="1 2">
    <name type="scientific">Trachymyrmex septentrionalis</name>
    <dbReference type="NCBI Taxonomy" id="34720"/>
    <lineage>
        <taxon>Eukaryota</taxon>
        <taxon>Metazoa</taxon>
        <taxon>Ecdysozoa</taxon>
        <taxon>Arthropoda</taxon>
        <taxon>Hexapoda</taxon>
        <taxon>Insecta</taxon>
        <taxon>Pterygota</taxon>
        <taxon>Neoptera</taxon>
        <taxon>Endopterygota</taxon>
        <taxon>Hymenoptera</taxon>
        <taxon>Apocrita</taxon>
        <taxon>Aculeata</taxon>
        <taxon>Formicoidea</taxon>
        <taxon>Formicidae</taxon>
        <taxon>Myrmicinae</taxon>
        <taxon>Trachymyrmex</taxon>
    </lineage>
</organism>
<protein>
    <submittedName>
        <fullName evidence="1">Uncharacterized protein</fullName>
    </submittedName>
</protein>
<gene>
    <name evidence="1" type="ORF">ALC56_00400</name>
</gene>
<dbReference type="EMBL" id="KQ981193">
    <property type="protein sequence ID" value="KYN45150.1"/>
    <property type="molecule type" value="Genomic_DNA"/>
</dbReference>
<keyword evidence="2" id="KW-1185">Reference proteome</keyword>